<dbReference type="InterPro" id="IPR005248">
    <property type="entry name" value="NadD/NMNAT"/>
</dbReference>
<keyword evidence="9 11" id="KW-0520">NAD</keyword>
<comment type="caution">
    <text evidence="13">The sequence shown here is derived from an EMBL/GenBank/DDBJ whole genome shotgun (WGS) entry which is preliminary data.</text>
</comment>
<dbReference type="NCBIfam" id="NF000840">
    <property type="entry name" value="PRK00071.1-3"/>
    <property type="match status" value="1"/>
</dbReference>
<dbReference type="CDD" id="cd02165">
    <property type="entry name" value="NMNAT"/>
    <property type="match status" value="1"/>
</dbReference>
<feature type="domain" description="Cytidyltransferase-like" evidence="12">
    <location>
        <begin position="8"/>
        <end position="168"/>
    </location>
</feature>
<evidence type="ECO:0000259" key="12">
    <source>
        <dbReference type="Pfam" id="PF01467"/>
    </source>
</evidence>
<dbReference type="HAMAP" id="MF_00244">
    <property type="entry name" value="NaMN_adenylyltr"/>
    <property type="match status" value="1"/>
</dbReference>
<dbReference type="GO" id="GO:0004515">
    <property type="term" value="F:nicotinate-nucleotide adenylyltransferase activity"/>
    <property type="evidence" value="ECO:0007669"/>
    <property type="project" value="UniProtKB-UniRule"/>
</dbReference>
<comment type="pathway">
    <text evidence="2 11">Cofactor biosynthesis; NAD(+) biosynthesis; deamido-NAD(+) from nicotinate D-ribonucleotide: step 1/1.</text>
</comment>
<dbReference type="EMBL" id="SACT01000007">
    <property type="protein sequence ID" value="RVT49675.1"/>
    <property type="molecule type" value="Genomic_DNA"/>
</dbReference>
<dbReference type="InterPro" id="IPR014729">
    <property type="entry name" value="Rossmann-like_a/b/a_fold"/>
</dbReference>
<evidence type="ECO:0000256" key="11">
    <source>
        <dbReference type="HAMAP-Rule" id="MF_00244"/>
    </source>
</evidence>
<dbReference type="GO" id="GO:0009435">
    <property type="term" value="P:NAD+ biosynthetic process"/>
    <property type="evidence" value="ECO:0007669"/>
    <property type="project" value="UniProtKB-UniRule"/>
</dbReference>
<reference evidence="13 14" key="1">
    <citation type="submission" date="2019-01" db="EMBL/GenBank/DDBJ databases">
        <authorList>
            <person name="Chen W.-M."/>
        </authorList>
    </citation>
    <scope>NUCLEOTIDE SEQUENCE [LARGE SCALE GENOMIC DNA]</scope>
    <source>
        <strain evidence="13 14">ICH-3</strain>
    </source>
</reference>
<keyword evidence="8 11" id="KW-0067">ATP-binding</keyword>
<evidence type="ECO:0000256" key="8">
    <source>
        <dbReference type="ARBA" id="ARBA00022840"/>
    </source>
</evidence>
<protein>
    <recommendedName>
        <fullName evidence="11">Probable nicotinate-nucleotide adenylyltransferase</fullName>
        <ecNumber evidence="11">2.7.7.18</ecNumber>
    </recommendedName>
    <alternativeName>
        <fullName evidence="11">Deamido-NAD(+) diphosphorylase</fullName>
    </alternativeName>
    <alternativeName>
        <fullName evidence="11">Deamido-NAD(+) pyrophosphorylase</fullName>
    </alternativeName>
    <alternativeName>
        <fullName evidence="11">Nicotinate mononucleotide adenylyltransferase</fullName>
        <shortName evidence="11">NaMN adenylyltransferase</shortName>
    </alternativeName>
</protein>
<dbReference type="PANTHER" id="PTHR39321:SF3">
    <property type="entry name" value="PHOSPHOPANTETHEINE ADENYLYLTRANSFERASE"/>
    <property type="match status" value="1"/>
</dbReference>
<evidence type="ECO:0000256" key="7">
    <source>
        <dbReference type="ARBA" id="ARBA00022741"/>
    </source>
</evidence>
<dbReference type="RefSeq" id="WP_128199847.1">
    <property type="nucleotide sequence ID" value="NZ_SACT01000007.1"/>
</dbReference>
<dbReference type="Pfam" id="PF01467">
    <property type="entry name" value="CTP_transf_like"/>
    <property type="match status" value="1"/>
</dbReference>
<dbReference type="Gene3D" id="3.40.50.620">
    <property type="entry name" value="HUPs"/>
    <property type="match status" value="1"/>
</dbReference>
<keyword evidence="14" id="KW-1185">Reference proteome</keyword>
<evidence type="ECO:0000256" key="10">
    <source>
        <dbReference type="ARBA" id="ARBA00048721"/>
    </source>
</evidence>
<dbReference type="Proteomes" id="UP000288178">
    <property type="component" value="Unassembled WGS sequence"/>
</dbReference>
<evidence type="ECO:0000256" key="9">
    <source>
        <dbReference type="ARBA" id="ARBA00023027"/>
    </source>
</evidence>
<dbReference type="SUPFAM" id="SSF52374">
    <property type="entry name" value="Nucleotidylyl transferase"/>
    <property type="match status" value="1"/>
</dbReference>
<dbReference type="GO" id="GO:0005524">
    <property type="term" value="F:ATP binding"/>
    <property type="evidence" value="ECO:0007669"/>
    <property type="project" value="UniProtKB-KW"/>
</dbReference>
<keyword evidence="4 11" id="KW-0662">Pyridine nucleotide biosynthesis</keyword>
<dbReference type="AlphaFoldDB" id="A0A3S2VV62"/>
<keyword evidence="7 11" id="KW-0547">Nucleotide-binding</keyword>
<dbReference type="PANTHER" id="PTHR39321">
    <property type="entry name" value="NICOTINATE-NUCLEOTIDE ADENYLYLTRANSFERASE-RELATED"/>
    <property type="match status" value="1"/>
</dbReference>
<dbReference type="EC" id="2.7.7.18" evidence="11"/>
<dbReference type="InterPro" id="IPR004821">
    <property type="entry name" value="Cyt_trans-like"/>
</dbReference>
<keyword evidence="6 11" id="KW-0548">Nucleotidyltransferase</keyword>
<evidence type="ECO:0000256" key="5">
    <source>
        <dbReference type="ARBA" id="ARBA00022679"/>
    </source>
</evidence>
<dbReference type="NCBIfam" id="TIGR00482">
    <property type="entry name" value="nicotinate (nicotinamide) nucleotide adenylyltransferase"/>
    <property type="match status" value="1"/>
</dbReference>
<evidence type="ECO:0000313" key="13">
    <source>
        <dbReference type="EMBL" id="RVT49675.1"/>
    </source>
</evidence>
<dbReference type="NCBIfam" id="TIGR00125">
    <property type="entry name" value="cyt_tran_rel"/>
    <property type="match status" value="1"/>
</dbReference>
<evidence type="ECO:0000256" key="3">
    <source>
        <dbReference type="ARBA" id="ARBA00009014"/>
    </source>
</evidence>
<evidence type="ECO:0000313" key="14">
    <source>
        <dbReference type="Proteomes" id="UP000288178"/>
    </source>
</evidence>
<comment type="catalytic activity">
    <reaction evidence="10 11">
        <text>nicotinate beta-D-ribonucleotide + ATP + H(+) = deamido-NAD(+) + diphosphate</text>
        <dbReference type="Rhea" id="RHEA:22860"/>
        <dbReference type="ChEBI" id="CHEBI:15378"/>
        <dbReference type="ChEBI" id="CHEBI:30616"/>
        <dbReference type="ChEBI" id="CHEBI:33019"/>
        <dbReference type="ChEBI" id="CHEBI:57502"/>
        <dbReference type="ChEBI" id="CHEBI:58437"/>
        <dbReference type="EC" id="2.7.7.18"/>
    </reaction>
</comment>
<keyword evidence="5 11" id="KW-0808">Transferase</keyword>
<accession>A0A3S2VV62</accession>
<comment type="function">
    <text evidence="1 11">Catalyzes the reversible adenylation of nicotinate mononucleotide (NaMN) to nicotinic acid adenine dinucleotide (NaAD).</text>
</comment>
<evidence type="ECO:0000256" key="4">
    <source>
        <dbReference type="ARBA" id="ARBA00022642"/>
    </source>
</evidence>
<evidence type="ECO:0000256" key="1">
    <source>
        <dbReference type="ARBA" id="ARBA00002324"/>
    </source>
</evidence>
<comment type="similarity">
    <text evidence="3 11">Belongs to the NadD family.</text>
</comment>
<evidence type="ECO:0000256" key="6">
    <source>
        <dbReference type="ARBA" id="ARBA00022695"/>
    </source>
</evidence>
<dbReference type="UniPathway" id="UPA00253">
    <property type="reaction ID" value="UER00332"/>
</dbReference>
<sequence length="195" mass="21664">MTLRRVAIFGGSFDPPHNAHVALARTAREALALDEVRWIPAGQPWQKARAMTPAEHREAMVRLAIGDAPGQVLSRIELERSGPSVTLDTVNAFRAEEPGTEWVLLIGGDQYANLHTWRGWQQLLELAVLAVAQRPGTHAAPDPAVQRRPHRVVPLPMLDIASTDIRARVARGDRVDDLVPPAVARYIDQHHLYRD</sequence>
<name>A0A3S2VV62_9BURK</name>
<evidence type="ECO:0000256" key="2">
    <source>
        <dbReference type="ARBA" id="ARBA00005019"/>
    </source>
</evidence>
<organism evidence="13 14">
    <name type="scientific">Rubrivivax albus</name>
    <dbReference type="NCBI Taxonomy" id="2499835"/>
    <lineage>
        <taxon>Bacteria</taxon>
        <taxon>Pseudomonadati</taxon>
        <taxon>Pseudomonadota</taxon>
        <taxon>Betaproteobacteria</taxon>
        <taxon>Burkholderiales</taxon>
        <taxon>Sphaerotilaceae</taxon>
        <taxon>Rubrivivax</taxon>
    </lineage>
</organism>
<dbReference type="OrthoDB" id="5295945at2"/>
<gene>
    <name evidence="11 13" type="primary">nadD</name>
    <name evidence="13" type="ORF">ENE75_18705</name>
</gene>
<proteinExistence type="inferred from homology"/>